<dbReference type="SMART" id="SM01008">
    <property type="entry name" value="Ald_Xan_dh_C"/>
    <property type="match status" value="1"/>
</dbReference>
<evidence type="ECO:0000259" key="1">
    <source>
        <dbReference type="SMART" id="SM01008"/>
    </source>
</evidence>
<dbReference type="PROSITE" id="PS51318">
    <property type="entry name" value="TAT"/>
    <property type="match status" value="1"/>
</dbReference>
<keyword evidence="3" id="KW-1185">Reference proteome</keyword>
<dbReference type="InterPro" id="IPR008274">
    <property type="entry name" value="AldOxase/xan_DH_MoCoBD1"/>
</dbReference>
<dbReference type="InterPro" id="IPR012368">
    <property type="entry name" value="OxRdtase_Mopterin-bd_su_IorB"/>
</dbReference>
<dbReference type="InterPro" id="IPR000674">
    <property type="entry name" value="Ald_Oxase/Xan_DH_a/b"/>
</dbReference>
<dbReference type="EMBL" id="FNVA01000001">
    <property type="protein sequence ID" value="SEF71912.1"/>
    <property type="molecule type" value="Genomic_DNA"/>
</dbReference>
<evidence type="ECO:0000313" key="2">
    <source>
        <dbReference type="EMBL" id="SEF71912.1"/>
    </source>
</evidence>
<dbReference type="InterPro" id="IPR046867">
    <property type="entry name" value="AldOxase/xan_DH_MoCoBD2"/>
</dbReference>
<proteinExistence type="predicted"/>
<dbReference type="PIRSF" id="PIRSF036389">
    <property type="entry name" value="IOR_B"/>
    <property type="match status" value="1"/>
</dbReference>
<dbReference type="InterPro" id="IPR006311">
    <property type="entry name" value="TAT_signal"/>
</dbReference>
<feature type="domain" description="Aldehyde oxidase/xanthine dehydrogenase a/b hammerhead" evidence="1">
    <location>
        <begin position="211"/>
        <end position="305"/>
    </location>
</feature>
<dbReference type="PANTHER" id="PTHR47495">
    <property type="entry name" value="ALDEHYDE DEHYDROGENASE"/>
    <property type="match status" value="1"/>
</dbReference>
<dbReference type="InterPro" id="IPR037165">
    <property type="entry name" value="AldOxase/xan_DH_Mopterin-bd_sf"/>
</dbReference>
<dbReference type="InterPro" id="IPR019546">
    <property type="entry name" value="TAT_signal_bac_arc"/>
</dbReference>
<dbReference type="Pfam" id="PF02738">
    <property type="entry name" value="MoCoBD_1"/>
    <property type="match status" value="1"/>
</dbReference>
<reference evidence="2 3" key="1">
    <citation type="submission" date="2016-10" db="EMBL/GenBank/DDBJ databases">
        <authorList>
            <person name="de Groot N.N."/>
        </authorList>
    </citation>
    <scope>NUCLEOTIDE SEQUENCE [LARGE SCALE GENOMIC DNA]</scope>
    <source>
        <strain evidence="2 3">DSM 22489</strain>
    </source>
</reference>
<name>A0A1H5U9X2_9BACT</name>
<dbReference type="Gene3D" id="3.30.365.10">
    <property type="entry name" value="Aldehyde oxidase/xanthine dehydrogenase, molybdopterin binding domain"/>
    <property type="match status" value="4"/>
</dbReference>
<protein>
    <submittedName>
        <fullName evidence="2">Isoquinoline 1-oxidoreductase, beta subunit</fullName>
    </submittedName>
</protein>
<dbReference type="NCBIfam" id="TIGR01409">
    <property type="entry name" value="TAT_signal_seq"/>
    <property type="match status" value="1"/>
</dbReference>
<dbReference type="Proteomes" id="UP000236728">
    <property type="component" value="Unassembled WGS sequence"/>
</dbReference>
<dbReference type="RefSeq" id="WP_103931788.1">
    <property type="nucleotide sequence ID" value="NZ_FNVA01000001.1"/>
</dbReference>
<dbReference type="Pfam" id="PF20256">
    <property type="entry name" value="MoCoBD_2"/>
    <property type="match status" value="2"/>
</dbReference>
<dbReference type="Gene3D" id="3.90.1170.50">
    <property type="entry name" value="Aldehyde oxidase/xanthine dehydrogenase, a/b hammerhead"/>
    <property type="match status" value="1"/>
</dbReference>
<sequence>MSAAEFNVPATLSRRSFLQLSAAAGGGFLLGLYEPGAMFAQRPGALSLVPNSFIRISPDGTITLKARNAEIGQGVRTSLPMMIAEELDADWAHVRIEQADYNEALYGGQSSGGSTSTPNAWQPLRRIGAAGRELLVTAAAEMWGVPASECSTEPSRVLHKASGRSSGYGELADRAAKLTPPALDKVTLKDPKDYRIIGTSRINVDARTIATGKPIFGIDTELPGMLHAVIERCPVFGGTVRSFNEAEIAKLPGVKHVLSIEPTLSQDAVLPNESGLEPGVAIIATTWWQAQQARKALKIDWDFGSGSTQSSDGFAKQAAATLAKPPVNTLRVDGDVDAALTSAHKVVEADYTFPFLAHGTLEPMGTTAQFKDGKMEIWTQSQNPAPGAAAVRKTLGIADGDLTVHMIRAGGGFGRRLMNDYMLEAGYLAKKLGGPIKLTWSREDDFTHDSYRAAGYMNLKAGLDADGKVVAWRQHHVTFGDGARFAAGSAVGADEFPAGRVASYGLYRSPIPLRLRTGWLRAPGANAFCWVGQSFLDELATAAGRDPLDVQLEVLSNTLIDNPKVPPSRNPAAILIPERLKAVLEMVAEKSDWRKRTKQPGRGMGIAAYFCHLGYFAEVADVSVDARNRVTVHTIWASGDVGSQIINPRAAENQCYGGIMEGLSMLQQEVTLVDGKVQQTNYPQHPLLRLRQAPKIELYFCKTDYSPTGLGEPTLPPALPAVTNAIFAATGKRIRTLPLQKSGFSLA</sequence>
<evidence type="ECO:0000313" key="3">
    <source>
        <dbReference type="Proteomes" id="UP000236728"/>
    </source>
</evidence>
<dbReference type="SUPFAM" id="SSF56003">
    <property type="entry name" value="Molybdenum cofactor-binding domain"/>
    <property type="match status" value="2"/>
</dbReference>
<dbReference type="GO" id="GO:0016491">
    <property type="term" value="F:oxidoreductase activity"/>
    <property type="evidence" value="ECO:0007669"/>
    <property type="project" value="InterPro"/>
</dbReference>
<accession>A0A1H5U9X2</accession>
<dbReference type="InterPro" id="IPR052516">
    <property type="entry name" value="N-heterocyclic_Hydroxylase"/>
</dbReference>
<dbReference type="PANTHER" id="PTHR47495:SF3">
    <property type="entry name" value="BLR6219 PROTEIN"/>
    <property type="match status" value="1"/>
</dbReference>
<gene>
    <name evidence="2" type="ORF">SAMN05421819_0934</name>
</gene>
<organism evidence="2 3">
    <name type="scientific">Bryocella elongata</name>
    <dbReference type="NCBI Taxonomy" id="863522"/>
    <lineage>
        <taxon>Bacteria</taxon>
        <taxon>Pseudomonadati</taxon>
        <taxon>Acidobacteriota</taxon>
        <taxon>Terriglobia</taxon>
        <taxon>Terriglobales</taxon>
        <taxon>Acidobacteriaceae</taxon>
        <taxon>Bryocella</taxon>
    </lineage>
</organism>
<dbReference type="OrthoDB" id="9767994at2"/>
<dbReference type="AlphaFoldDB" id="A0A1H5U9X2"/>